<name>A0A9Q8QRW8_9HYPO</name>
<organism evidence="2 3">
    <name type="scientific">Purpureocillium takamizusanense</name>
    <dbReference type="NCBI Taxonomy" id="2060973"/>
    <lineage>
        <taxon>Eukaryota</taxon>
        <taxon>Fungi</taxon>
        <taxon>Dikarya</taxon>
        <taxon>Ascomycota</taxon>
        <taxon>Pezizomycotina</taxon>
        <taxon>Sordariomycetes</taxon>
        <taxon>Hypocreomycetidae</taxon>
        <taxon>Hypocreales</taxon>
        <taxon>Ophiocordycipitaceae</taxon>
        <taxon>Purpureocillium</taxon>
    </lineage>
</organism>
<sequence>MEQDQDHDHQDLLPNGKDEEDMLPNGHPDEDDSIPNGQDERSLPNEQDEEDSLPNEQDDEEPLLNGQDEEDSLPNRQDNEDSLLEAQDEEVTLPYQQAEQDPLPYVSPGAAQSVEARELTDWCLRLAKQEFPEFDEMLRLLGPPRQRLVELRLMEDDEPPQLEIPGHLNRALAVFIYVHGCPSTQGCMECHLGKGVFLGCYKLTHISPLCANCMYESQH</sequence>
<feature type="compositionally biased region" description="Acidic residues" evidence="1">
    <location>
        <begin position="46"/>
        <end position="72"/>
    </location>
</feature>
<feature type="region of interest" description="Disordered" evidence="1">
    <location>
        <begin position="1"/>
        <end position="78"/>
    </location>
</feature>
<dbReference type="Pfam" id="PF12511">
    <property type="entry name" value="DUF3716"/>
    <property type="match status" value="1"/>
</dbReference>
<evidence type="ECO:0000313" key="3">
    <source>
        <dbReference type="Proteomes" id="UP000829364"/>
    </source>
</evidence>
<proteinExistence type="predicted"/>
<reference evidence="2" key="1">
    <citation type="submission" date="2021-11" db="EMBL/GenBank/DDBJ databases">
        <title>Purpureocillium_takamizusanense_genome.</title>
        <authorList>
            <person name="Nguyen N.-H."/>
        </authorList>
    </citation>
    <scope>NUCLEOTIDE SEQUENCE</scope>
    <source>
        <strain evidence="2">PT3</strain>
    </source>
</reference>
<dbReference type="RefSeq" id="XP_047846843.1">
    <property type="nucleotide sequence ID" value="XM_047990834.1"/>
</dbReference>
<evidence type="ECO:0000313" key="2">
    <source>
        <dbReference type="EMBL" id="UNI23362.1"/>
    </source>
</evidence>
<dbReference type="KEGG" id="ptkz:JDV02_009186"/>
<gene>
    <name evidence="2" type="ORF">JDV02_009186</name>
</gene>
<evidence type="ECO:0000256" key="1">
    <source>
        <dbReference type="SAM" id="MobiDB-lite"/>
    </source>
</evidence>
<dbReference type="GeneID" id="72071131"/>
<dbReference type="EMBL" id="CP086362">
    <property type="protein sequence ID" value="UNI23362.1"/>
    <property type="molecule type" value="Genomic_DNA"/>
</dbReference>
<keyword evidence="3" id="KW-1185">Reference proteome</keyword>
<feature type="compositionally biased region" description="Basic and acidic residues" evidence="1">
    <location>
        <begin position="1"/>
        <end position="11"/>
    </location>
</feature>
<dbReference type="AlphaFoldDB" id="A0A9Q8QRW8"/>
<dbReference type="InterPro" id="IPR022190">
    <property type="entry name" value="DUF3716"/>
</dbReference>
<dbReference type="Proteomes" id="UP000829364">
    <property type="component" value="Chromosome 9"/>
</dbReference>
<accession>A0A9Q8QRW8</accession>
<protein>
    <submittedName>
        <fullName evidence="2">Uncharacterized protein</fullName>
    </submittedName>
</protein>